<reference evidence="1 2" key="1">
    <citation type="submission" date="2017-07" db="EMBL/GenBank/DDBJ databases">
        <title>Complete Genome Sequence of the cosmetic ferment Vitreoscilla filiformis (ATCC15551).</title>
        <authorList>
            <person name="Contreras S."/>
            <person name="Sagory-Zalkind P."/>
            <person name="Blanquart H."/>
            <person name="Iltis A."/>
            <person name="Morand S.C."/>
        </authorList>
    </citation>
    <scope>NUCLEOTIDE SEQUENCE [LARGE SCALE GENOMIC DNA]</scope>
    <source>
        <strain evidence="1 2">ATCC 15551</strain>
    </source>
</reference>
<dbReference type="InterPro" id="IPR024079">
    <property type="entry name" value="MetalloPept_cat_dom_sf"/>
</dbReference>
<organism evidence="1 2">
    <name type="scientific">Vitreoscilla filiformis</name>
    <dbReference type="NCBI Taxonomy" id="63"/>
    <lineage>
        <taxon>Bacteria</taxon>
        <taxon>Pseudomonadati</taxon>
        <taxon>Pseudomonadota</taxon>
        <taxon>Betaproteobacteria</taxon>
        <taxon>Neisseriales</taxon>
        <taxon>Neisseriaceae</taxon>
        <taxon>Vitreoscilla</taxon>
    </lineage>
</organism>
<dbReference type="GO" id="GO:0008237">
    <property type="term" value="F:metallopeptidase activity"/>
    <property type="evidence" value="ECO:0007669"/>
    <property type="project" value="InterPro"/>
</dbReference>
<evidence type="ECO:0000313" key="1">
    <source>
        <dbReference type="EMBL" id="ASM78457.1"/>
    </source>
</evidence>
<proteinExistence type="predicted"/>
<accession>A0A221KHY8</accession>
<dbReference type="EMBL" id="CP022423">
    <property type="protein sequence ID" value="ASM78457.1"/>
    <property type="molecule type" value="Genomic_DNA"/>
</dbReference>
<dbReference type="Gene3D" id="2.60.120.380">
    <property type="match status" value="1"/>
</dbReference>
<sequence>MLRVAGRVVWLTGLLTGAAWSHAQSDIVRPKPALKLAANELSGEAAITALGRSLPAVAAAYGQTTEQFTHMLRRDPRLRVDRRGRLFAVEDIDARLAQAMAVQAAQPELAQASGTSLDLSQTFLLHSRPSAQRTIYLNFKGATLTNTAWSDGSFQAPAFSLDSDLNSFSAREQQMIQGIWRRVAEDYAPFDVDVTTEAPSNARLNRSSSSDAIYGTTVLITRNEGLYNCSCGGVSYIGVFNDVGNYYKPALVFYNQLSGEKNLAEAVSHEAGHNLGLHHDGDGQVSYYEGHGSGATGWASIMGAGYYQRVTQWSKGEYENANNQEDDLAIISRYGLPRRTDDHGNTIGTATPLTVATGNATTLTGNGVIERATDIDMFSFSASAGDLLALTVAPETYAPNLDVYIRLLDADRQVIAQAKPGSQLSAGLKLILPTAGTYYVAVRNSGYGDPLTNGYSTYGSLGQYTVRATLTTP</sequence>
<keyword evidence="2" id="KW-1185">Reference proteome</keyword>
<dbReference type="AlphaFoldDB" id="A0A221KHY8"/>
<dbReference type="Proteomes" id="UP000199729">
    <property type="component" value="Chromosome"/>
</dbReference>
<dbReference type="SUPFAM" id="SSF55486">
    <property type="entry name" value="Metalloproteases ('zincins'), catalytic domain"/>
    <property type="match status" value="1"/>
</dbReference>
<dbReference type="Gene3D" id="3.40.390.10">
    <property type="entry name" value="Collagenase (Catalytic Domain)"/>
    <property type="match status" value="1"/>
</dbReference>
<gene>
    <name evidence="1" type="ORF">VITFI_CDS2680</name>
</gene>
<dbReference type="Pfam" id="PF13688">
    <property type="entry name" value="Reprolysin_5"/>
    <property type="match status" value="1"/>
</dbReference>
<protein>
    <submittedName>
        <fullName evidence="1">Uncharacterized protein</fullName>
    </submittedName>
</protein>
<evidence type="ECO:0000313" key="2">
    <source>
        <dbReference type="Proteomes" id="UP000199729"/>
    </source>
</evidence>
<name>A0A221KHY8_VITFI</name>
<dbReference type="KEGG" id="vff:VITFI_CDS2680"/>